<feature type="non-terminal residue" evidence="2">
    <location>
        <position position="33"/>
    </location>
</feature>
<proteinExistence type="predicted"/>
<reference evidence="2" key="1">
    <citation type="submission" date="2021-02" db="EMBL/GenBank/DDBJ databases">
        <authorList>
            <person name="Nowell W R."/>
        </authorList>
    </citation>
    <scope>NUCLEOTIDE SEQUENCE</scope>
</reference>
<feature type="region of interest" description="Disordered" evidence="1">
    <location>
        <begin position="1"/>
        <end position="24"/>
    </location>
</feature>
<dbReference type="EMBL" id="CAJNOG010003922">
    <property type="protein sequence ID" value="CAF1537095.1"/>
    <property type="molecule type" value="Genomic_DNA"/>
</dbReference>
<evidence type="ECO:0000256" key="1">
    <source>
        <dbReference type="SAM" id="MobiDB-lite"/>
    </source>
</evidence>
<name>A0A815VTL7_9BILA</name>
<gene>
    <name evidence="2" type="ORF">JYZ213_LOCUS45479</name>
</gene>
<evidence type="ECO:0000313" key="2">
    <source>
        <dbReference type="EMBL" id="CAF1537095.1"/>
    </source>
</evidence>
<accession>A0A815VTL7</accession>
<feature type="compositionally biased region" description="Polar residues" evidence="1">
    <location>
        <begin position="1"/>
        <end position="11"/>
    </location>
</feature>
<comment type="caution">
    <text evidence="2">The sequence shown here is derived from an EMBL/GenBank/DDBJ whole genome shotgun (WGS) entry which is preliminary data.</text>
</comment>
<sequence length="33" mass="3844">MTTIQSFPVSSHRQKPKPSTLKNKIFNSYHHFG</sequence>
<organism evidence="2 3">
    <name type="scientific">Adineta steineri</name>
    <dbReference type="NCBI Taxonomy" id="433720"/>
    <lineage>
        <taxon>Eukaryota</taxon>
        <taxon>Metazoa</taxon>
        <taxon>Spiralia</taxon>
        <taxon>Gnathifera</taxon>
        <taxon>Rotifera</taxon>
        <taxon>Eurotatoria</taxon>
        <taxon>Bdelloidea</taxon>
        <taxon>Adinetida</taxon>
        <taxon>Adinetidae</taxon>
        <taxon>Adineta</taxon>
    </lineage>
</organism>
<dbReference type="Proteomes" id="UP000663845">
    <property type="component" value="Unassembled WGS sequence"/>
</dbReference>
<dbReference type="AlphaFoldDB" id="A0A815VTL7"/>
<protein>
    <submittedName>
        <fullName evidence="2">Uncharacterized protein</fullName>
    </submittedName>
</protein>
<evidence type="ECO:0000313" key="3">
    <source>
        <dbReference type="Proteomes" id="UP000663845"/>
    </source>
</evidence>